<name>A0ACC2FDM4_DALPE</name>
<dbReference type="EMBL" id="CM055756">
    <property type="protein sequence ID" value="KAJ7989442.1"/>
    <property type="molecule type" value="Genomic_DNA"/>
</dbReference>
<gene>
    <name evidence="1" type="ORF">DPEC_G00304580</name>
</gene>
<organism evidence="1 2">
    <name type="scientific">Dallia pectoralis</name>
    <name type="common">Alaska blackfish</name>
    <dbReference type="NCBI Taxonomy" id="75939"/>
    <lineage>
        <taxon>Eukaryota</taxon>
        <taxon>Metazoa</taxon>
        <taxon>Chordata</taxon>
        <taxon>Craniata</taxon>
        <taxon>Vertebrata</taxon>
        <taxon>Euteleostomi</taxon>
        <taxon>Actinopterygii</taxon>
        <taxon>Neopterygii</taxon>
        <taxon>Teleostei</taxon>
        <taxon>Protacanthopterygii</taxon>
        <taxon>Esociformes</taxon>
        <taxon>Umbridae</taxon>
        <taxon>Dallia</taxon>
    </lineage>
</organism>
<evidence type="ECO:0000313" key="2">
    <source>
        <dbReference type="Proteomes" id="UP001157502"/>
    </source>
</evidence>
<protein>
    <submittedName>
        <fullName evidence="1">Uncharacterized protein</fullName>
    </submittedName>
</protein>
<proteinExistence type="predicted"/>
<reference evidence="1" key="1">
    <citation type="submission" date="2021-05" db="EMBL/GenBank/DDBJ databases">
        <authorList>
            <person name="Pan Q."/>
            <person name="Jouanno E."/>
            <person name="Zahm M."/>
            <person name="Klopp C."/>
            <person name="Cabau C."/>
            <person name="Louis A."/>
            <person name="Berthelot C."/>
            <person name="Parey E."/>
            <person name="Roest Crollius H."/>
            <person name="Montfort J."/>
            <person name="Robinson-Rechavi M."/>
            <person name="Bouchez O."/>
            <person name="Lampietro C."/>
            <person name="Lopez Roques C."/>
            <person name="Donnadieu C."/>
            <person name="Postlethwait J."/>
            <person name="Bobe J."/>
            <person name="Dillon D."/>
            <person name="Chandos A."/>
            <person name="von Hippel F."/>
            <person name="Guiguen Y."/>
        </authorList>
    </citation>
    <scope>NUCLEOTIDE SEQUENCE</scope>
    <source>
        <strain evidence="1">YG-Jan2019</strain>
    </source>
</reference>
<sequence>MLEREGLILNSARGRVRLHRERERHQQPEGNMSKYRFALVSWAKGPDKDQTSTIPISWIIDFDPADTEKTYFVECRTTNHKKPINGWPVEHAVVLQLAEKEATLRTAERQLYPDNMPCKRVRKAKCLDFGDEDTSNGDKAFGSVNPKPKKAKVAAQRQAEEDLLSEDSQFISGPAESSSQENNNLTRTLQSQIKALQKENTKLQICKYYSISNGINPFRPEGDSKEA</sequence>
<keyword evidence="2" id="KW-1185">Reference proteome</keyword>
<evidence type="ECO:0000313" key="1">
    <source>
        <dbReference type="EMBL" id="KAJ7989442.1"/>
    </source>
</evidence>
<dbReference type="Proteomes" id="UP001157502">
    <property type="component" value="Chromosome 29"/>
</dbReference>
<accession>A0ACC2FDM4</accession>
<comment type="caution">
    <text evidence="1">The sequence shown here is derived from an EMBL/GenBank/DDBJ whole genome shotgun (WGS) entry which is preliminary data.</text>
</comment>